<reference evidence="2 3" key="1">
    <citation type="submission" date="2018-08" db="EMBL/GenBank/DDBJ databases">
        <title>A genome reference for cultivated species of the human gut microbiota.</title>
        <authorList>
            <person name="Zou Y."/>
            <person name="Xue W."/>
            <person name="Luo G."/>
        </authorList>
    </citation>
    <scope>NUCLEOTIDE SEQUENCE [LARGE SCALE GENOMIC DNA]</scope>
    <source>
        <strain evidence="2 3">OM06-4</strain>
    </source>
</reference>
<feature type="domain" description="DUF6487" evidence="1">
    <location>
        <begin position="3"/>
        <end position="70"/>
    </location>
</feature>
<accession>A0A3E3EA25</accession>
<evidence type="ECO:0000313" key="2">
    <source>
        <dbReference type="EMBL" id="RGD78567.1"/>
    </source>
</evidence>
<dbReference type="Pfam" id="PF20097">
    <property type="entry name" value="DUF6487"/>
    <property type="match status" value="1"/>
</dbReference>
<dbReference type="Proteomes" id="UP000261032">
    <property type="component" value="Unassembled WGS sequence"/>
</dbReference>
<proteinExistence type="predicted"/>
<sequence>MKCPYCGKEMDKGFFNSAKWDYTWTPEGKKPHMWRNHPKEYEVLLKKGWNILQLTAYRCADCRVIIINEDDC</sequence>
<comment type="caution">
    <text evidence="2">The sequence shown here is derived from an EMBL/GenBank/DDBJ whole genome shotgun (WGS) entry which is preliminary data.</text>
</comment>
<gene>
    <name evidence="2" type="ORF">DXB93_17185</name>
</gene>
<evidence type="ECO:0000259" key="1">
    <source>
        <dbReference type="Pfam" id="PF20097"/>
    </source>
</evidence>
<dbReference type="EMBL" id="QUSL01000046">
    <property type="protein sequence ID" value="RGD78567.1"/>
    <property type="molecule type" value="Genomic_DNA"/>
</dbReference>
<dbReference type="RefSeq" id="WP_008792916.1">
    <property type="nucleotide sequence ID" value="NZ_CAACVM010000014.1"/>
</dbReference>
<dbReference type="InterPro" id="IPR045504">
    <property type="entry name" value="DUF6487"/>
</dbReference>
<evidence type="ECO:0000313" key="3">
    <source>
        <dbReference type="Proteomes" id="UP000261032"/>
    </source>
</evidence>
<organism evidence="2 3">
    <name type="scientific">Thomasclavelia ramosa</name>
    <dbReference type="NCBI Taxonomy" id="1547"/>
    <lineage>
        <taxon>Bacteria</taxon>
        <taxon>Bacillati</taxon>
        <taxon>Bacillota</taxon>
        <taxon>Erysipelotrichia</taxon>
        <taxon>Erysipelotrichales</taxon>
        <taxon>Coprobacillaceae</taxon>
        <taxon>Thomasclavelia</taxon>
    </lineage>
</organism>
<dbReference type="AlphaFoldDB" id="A0A3E3EA25"/>
<name>A0A3E3EA25_9FIRM</name>
<protein>
    <recommendedName>
        <fullName evidence="1">DUF6487 domain-containing protein</fullName>
    </recommendedName>
</protein>